<organism evidence="3 4">
    <name type="scientific">Bordetella genomosp. 4</name>
    <dbReference type="NCBI Taxonomy" id="463044"/>
    <lineage>
        <taxon>Bacteria</taxon>
        <taxon>Pseudomonadati</taxon>
        <taxon>Pseudomonadota</taxon>
        <taxon>Betaproteobacteria</taxon>
        <taxon>Burkholderiales</taxon>
        <taxon>Alcaligenaceae</taxon>
        <taxon>Bordetella</taxon>
    </lineage>
</organism>
<feature type="transmembrane region" description="Helical" evidence="1">
    <location>
        <begin position="6"/>
        <end position="28"/>
    </location>
</feature>
<name>A0A261TV53_9BORD</name>
<feature type="domain" description="Copper resistance protein D" evidence="2">
    <location>
        <begin position="47"/>
        <end position="154"/>
    </location>
</feature>
<proteinExistence type="predicted"/>
<dbReference type="RefSeq" id="WP_094822600.1">
    <property type="nucleotide sequence ID" value="NZ_NEVO01000013.1"/>
</dbReference>
<reference evidence="3 4" key="1">
    <citation type="submission" date="2017-05" db="EMBL/GenBank/DDBJ databases">
        <title>Complete and WGS of Bordetella genogroups.</title>
        <authorList>
            <person name="Spilker T."/>
            <person name="LiPuma J."/>
        </authorList>
    </citation>
    <scope>NUCLEOTIDE SEQUENCE [LARGE SCALE GENOMIC DNA]</scope>
    <source>
        <strain evidence="3 4">AU9919</strain>
    </source>
</reference>
<evidence type="ECO:0000259" key="2">
    <source>
        <dbReference type="Pfam" id="PF05425"/>
    </source>
</evidence>
<gene>
    <name evidence="3" type="ORF">CAL20_19110</name>
</gene>
<evidence type="ECO:0000313" key="3">
    <source>
        <dbReference type="EMBL" id="OZI53107.1"/>
    </source>
</evidence>
<comment type="caution">
    <text evidence="3">The sequence shown here is derived from an EMBL/GenBank/DDBJ whole genome shotgun (WGS) entry which is preliminary data.</text>
</comment>
<feature type="transmembrane region" description="Helical" evidence="1">
    <location>
        <begin position="90"/>
        <end position="112"/>
    </location>
</feature>
<dbReference type="Proteomes" id="UP000216885">
    <property type="component" value="Unassembled WGS sequence"/>
</dbReference>
<keyword evidence="4" id="KW-1185">Reference proteome</keyword>
<feature type="transmembrane region" description="Helical" evidence="1">
    <location>
        <begin position="48"/>
        <end position="70"/>
    </location>
</feature>
<dbReference type="AlphaFoldDB" id="A0A261TV53"/>
<dbReference type="InterPro" id="IPR008457">
    <property type="entry name" value="Cu-R_CopD_dom"/>
</dbReference>
<feature type="transmembrane region" description="Helical" evidence="1">
    <location>
        <begin position="133"/>
        <end position="154"/>
    </location>
</feature>
<keyword evidence="1" id="KW-0812">Transmembrane</keyword>
<dbReference type="OrthoDB" id="8419862at2"/>
<keyword evidence="1" id="KW-1133">Transmembrane helix</keyword>
<dbReference type="Pfam" id="PF05425">
    <property type="entry name" value="CopD"/>
    <property type="match status" value="1"/>
</dbReference>
<keyword evidence="1" id="KW-0472">Membrane</keyword>
<sequence length="155" mass="16871">MFYSVLKLVHILAILLWVGGMIFAHCFLRPAVAALEPPQRLRLMRDVLARFLNAVLGAVLLVLLSGAWMIGRTARQVADTGGSFQMPHAWISMAVLGVIMAAIFGHIRFALYPRLDRAVQASDWPAGGRAMQSIKTLVTVNLVLGLLTIAVIVLA</sequence>
<evidence type="ECO:0000313" key="4">
    <source>
        <dbReference type="Proteomes" id="UP000216885"/>
    </source>
</evidence>
<accession>A0A261TV53</accession>
<dbReference type="EMBL" id="NEVQ01000019">
    <property type="protein sequence ID" value="OZI53107.1"/>
    <property type="molecule type" value="Genomic_DNA"/>
</dbReference>
<dbReference type="GO" id="GO:0016020">
    <property type="term" value="C:membrane"/>
    <property type="evidence" value="ECO:0007669"/>
    <property type="project" value="InterPro"/>
</dbReference>
<protein>
    <recommendedName>
        <fullName evidence="2">Copper resistance protein D domain-containing protein</fullName>
    </recommendedName>
</protein>
<evidence type="ECO:0000256" key="1">
    <source>
        <dbReference type="SAM" id="Phobius"/>
    </source>
</evidence>